<accession>A0A9P5PDX8</accession>
<evidence type="ECO:0000313" key="3">
    <source>
        <dbReference type="Proteomes" id="UP000772434"/>
    </source>
</evidence>
<evidence type="ECO:0000313" key="2">
    <source>
        <dbReference type="EMBL" id="KAF9061402.1"/>
    </source>
</evidence>
<dbReference type="Proteomes" id="UP000772434">
    <property type="component" value="Unassembled WGS sequence"/>
</dbReference>
<name>A0A9P5PDX8_9AGAR</name>
<comment type="caution">
    <text evidence="2">The sequence shown here is derived from an EMBL/GenBank/DDBJ whole genome shotgun (WGS) entry which is preliminary data.</text>
</comment>
<proteinExistence type="predicted"/>
<keyword evidence="1" id="KW-1133">Transmembrane helix</keyword>
<feature type="transmembrane region" description="Helical" evidence="1">
    <location>
        <begin position="95"/>
        <end position="117"/>
    </location>
</feature>
<evidence type="ECO:0000256" key="1">
    <source>
        <dbReference type="SAM" id="Phobius"/>
    </source>
</evidence>
<sequence>MWVLPWSRTKGNMEPLKLLFVIFKQDQGVDALSFGRASISVVEDFERDRNQDDTSALRKLLEYVGLEKIATRPGRIRSTNEQKLEQRRRANLQRALSLCNIFTSSSFSGAIAAGIVFPVPLPKGSEYESDMDVDVPDEDNSRTPCPSFKGEEELLALVETRFMAPSIGTSEVKKDRLHIHASLKFTASWIPRWSVAGVFLLCQRL</sequence>
<organism evidence="2 3">
    <name type="scientific">Rhodocollybia butyracea</name>
    <dbReference type="NCBI Taxonomy" id="206335"/>
    <lineage>
        <taxon>Eukaryota</taxon>
        <taxon>Fungi</taxon>
        <taxon>Dikarya</taxon>
        <taxon>Basidiomycota</taxon>
        <taxon>Agaricomycotina</taxon>
        <taxon>Agaricomycetes</taxon>
        <taxon>Agaricomycetidae</taxon>
        <taxon>Agaricales</taxon>
        <taxon>Marasmiineae</taxon>
        <taxon>Omphalotaceae</taxon>
        <taxon>Rhodocollybia</taxon>
    </lineage>
</organism>
<dbReference type="AlphaFoldDB" id="A0A9P5PDX8"/>
<gene>
    <name evidence="2" type="ORF">BDP27DRAFT_1369682</name>
</gene>
<reference evidence="2" key="1">
    <citation type="submission" date="2020-11" db="EMBL/GenBank/DDBJ databases">
        <authorList>
            <consortium name="DOE Joint Genome Institute"/>
            <person name="Ahrendt S."/>
            <person name="Riley R."/>
            <person name="Andreopoulos W."/>
            <person name="Labutti K."/>
            <person name="Pangilinan J."/>
            <person name="Ruiz-Duenas F.J."/>
            <person name="Barrasa J.M."/>
            <person name="Sanchez-Garcia M."/>
            <person name="Camarero S."/>
            <person name="Miyauchi S."/>
            <person name="Serrano A."/>
            <person name="Linde D."/>
            <person name="Babiker R."/>
            <person name="Drula E."/>
            <person name="Ayuso-Fernandez I."/>
            <person name="Pacheco R."/>
            <person name="Padilla G."/>
            <person name="Ferreira P."/>
            <person name="Barriuso J."/>
            <person name="Kellner H."/>
            <person name="Castanera R."/>
            <person name="Alfaro M."/>
            <person name="Ramirez L."/>
            <person name="Pisabarro A.G."/>
            <person name="Kuo A."/>
            <person name="Tritt A."/>
            <person name="Lipzen A."/>
            <person name="He G."/>
            <person name="Yan M."/>
            <person name="Ng V."/>
            <person name="Cullen D."/>
            <person name="Martin F."/>
            <person name="Rosso M.-N."/>
            <person name="Henrissat B."/>
            <person name="Hibbett D."/>
            <person name="Martinez A.T."/>
            <person name="Grigoriev I.V."/>
        </authorList>
    </citation>
    <scope>NUCLEOTIDE SEQUENCE</scope>
    <source>
        <strain evidence="2">AH 40177</strain>
    </source>
</reference>
<keyword evidence="3" id="KW-1185">Reference proteome</keyword>
<dbReference type="EMBL" id="JADNRY010000203">
    <property type="protein sequence ID" value="KAF9061402.1"/>
    <property type="molecule type" value="Genomic_DNA"/>
</dbReference>
<protein>
    <submittedName>
        <fullName evidence="2">Uncharacterized protein</fullName>
    </submittedName>
</protein>
<keyword evidence="1" id="KW-0812">Transmembrane</keyword>
<keyword evidence="1" id="KW-0472">Membrane</keyword>